<keyword evidence="2" id="KW-1185">Reference proteome</keyword>
<dbReference type="EMBL" id="FNCH01000001">
    <property type="protein sequence ID" value="SDF80824.1"/>
    <property type="molecule type" value="Genomic_DNA"/>
</dbReference>
<proteinExistence type="predicted"/>
<protein>
    <submittedName>
        <fullName evidence="1">GLPGLI family protein</fullName>
    </submittedName>
</protein>
<name>A0A1G7P3M3_9SPHI</name>
<dbReference type="AlphaFoldDB" id="A0A1G7P3M3"/>
<gene>
    <name evidence="1" type="ORF">SAMN05421827_101616</name>
</gene>
<dbReference type="Proteomes" id="UP000199643">
    <property type="component" value="Unassembled WGS sequence"/>
</dbReference>
<accession>A0A1G7P3M3</accession>
<evidence type="ECO:0000313" key="2">
    <source>
        <dbReference type="Proteomes" id="UP000199643"/>
    </source>
</evidence>
<organism evidence="1 2">
    <name type="scientific">Pedobacter terrae</name>
    <dbReference type="NCBI Taxonomy" id="405671"/>
    <lineage>
        <taxon>Bacteria</taxon>
        <taxon>Pseudomonadati</taxon>
        <taxon>Bacteroidota</taxon>
        <taxon>Sphingobacteriia</taxon>
        <taxon>Sphingobacteriales</taxon>
        <taxon>Sphingobacteriaceae</taxon>
        <taxon>Pedobacter</taxon>
    </lineage>
</organism>
<sequence>MLNLFKAFVSNSQNKIIMKKITVALLGFLSIVSLANAQKKKTSGAIQFENTVDPAAMASASGIQLTDQMKARMPSSSKTNFELLFTATNASYMPVEDTEDSNGAGGGGGGMGRMMMRFGGAGGNREYYYTFADKSLTEVFDLNDTTYYMPGKLTLSTSGPISSFRMGGGNSKDSTKAQPAQAPKIDVVKTDSTKQILGFTCHQAIVRSTRAIKILDMDKNVVEETKIWYTNDLGFDFSPNPNMWTEGIVLAIEGRGNSTIAKSIEYRNVSAKDVTAPKKAKLITPEEYKTKMESMMKRFRQNRPGGGGPGRGFGIN</sequence>
<evidence type="ECO:0000313" key="1">
    <source>
        <dbReference type="EMBL" id="SDF80824.1"/>
    </source>
</evidence>
<dbReference type="STRING" id="405671.SAMN05421827_101616"/>
<reference evidence="2" key="1">
    <citation type="submission" date="2016-10" db="EMBL/GenBank/DDBJ databases">
        <authorList>
            <person name="Varghese N."/>
            <person name="Submissions S."/>
        </authorList>
    </citation>
    <scope>NUCLEOTIDE SEQUENCE [LARGE SCALE GENOMIC DNA]</scope>
    <source>
        <strain evidence="2">DSM 17933</strain>
    </source>
</reference>